<evidence type="ECO:0000313" key="13">
    <source>
        <dbReference type="EMBL" id="EZP74664.1"/>
    </source>
</evidence>
<feature type="binding site" evidence="11">
    <location>
        <position position="190"/>
    </location>
    <ligand>
        <name>Fe cation</name>
        <dbReference type="ChEBI" id="CHEBI:24875"/>
        <label>1</label>
    </ligand>
</feature>
<comment type="cofactor">
    <cofactor evidence="11">
        <name>Fe cation</name>
        <dbReference type="ChEBI" id="CHEBI:24875"/>
    </cofactor>
    <text evidence="11">Binds 2 iron ions per subunit.</text>
</comment>
<evidence type="ECO:0000256" key="1">
    <source>
        <dbReference type="ARBA" id="ARBA00004370"/>
    </source>
</evidence>
<feature type="binding site" evidence="11">
    <location>
        <position position="91"/>
    </location>
    <ligand>
        <name>Fe cation</name>
        <dbReference type="ChEBI" id="CHEBI:24875"/>
        <label>1</label>
    </ligand>
</feature>
<feature type="binding site" evidence="11">
    <location>
        <position position="88"/>
    </location>
    <ligand>
        <name>Fe cation</name>
        <dbReference type="ChEBI" id="CHEBI:24875"/>
        <label>1</label>
    </ligand>
</feature>
<keyword evidence="6" id="KW-0249">Electron transport</keyword>
<feature type="binding site" evidence="11">
    <location>
        <position position="190"/>
    </location>
    <ligand>
        <name>Fe cation</name>
        <dbReference type="ChEBI" id="CHEBI:24875"/>
        <label>2</label>
    </ligand>
</feature>
<dbReference type="GO" id="GO:0009916">
    <property type="term" value="F:alternative oxidase activity"/>
    <property type="evidence" value="ECO:0007669"/>
    <property type="project" value="InterPro"/>
</dbReference>
<dbReference type="RefSeq" id="WP_008831954.1">
    <property type="nucleotide sequence ID" value="NZ_JFYZ01000042.1"/>
</dbReference>
<dbReference type="PATRIC" id="fig|158500.4.peg.4803"/>
<dbReference type="PANTHER" id="PTHR31803:SF3">
    <property type="entry name" value="ALTERNATIVE OXIDASE"/>
    <property type="match status" value="1"/>
</dbReference>
<dbReference type="InterPro" id="IPR038659">
    <property type="entry name" value="AOX_sf"/>
</dbReference>
<comment type="subcellular location">
    <subcellularLocation>
        <location evidence="1">Membrane</location>
    </subcellularLocation>
</comment>
<evidence type="ECO:0000256" key="3">
    <source>
        <dbReference type="ARBA" id="ARBA00022660"/>
    </source>
</evidence>
<keyword evidence="5 11" id="KW-0479">Metal-binding</keyword>
<keyword evidence="3" id="KW-0679">Respiratory chain</keyword>
<protein>
    <submittedName>
        <fullName evidence="13">Alternative oxidase</fullName>
    </submittedName>
</protein>
<dbReference type="GO" id="GO:0046872">
    <property type="term" value="F:metal ion binding"/>
    <property type="evidence" value="ECO:0007669"/>
    <property type="project" value="UniProtKB-KW"/>
</dbReference>
<keyword evidence="8" id="KW-0560">Oxidoreductase</keyword>
<evidence type="ECO:0000256" key="11">
    <source>
        <dbReference type="PIRSR" id="PIRSR005229-1"/>
    </source>
</evidence>
<dbReference type="AlphaFoldDB" id="A0A031JKN7"/>
<feature type="binding site" evidence="11">
    <location>
        <position position="88"/>
    </location>
    <ligand>
        <name>Fe cation</name>
        <dbReference type="ChEBI" id="CHEBI:24875"/>
        <label>2</label>
    </ligand>
</feature>
<dbReference type="GO" id="GO:0016020">
    <property type="term" value="C:membrane"/>
    <property type="evidence" value="ECO:0007669"/>
    <property type="project" value="UniProtKB-SubCell"/>
</dbReference>
<dbReference type="EMBL" id="JFYZ01000042">
    <property type="protein sequence ID" value="EZP74664.1"/>
    <property type="molecule type" value="Genomic_DNA"/>
</dbReference>
<evidence type="ECO:0000256" key="12">
    <source>
        <dbReference type="SAM" id="Phobius"/>
    </source>
</evidence>
<keyword evidence="7 12" id="KW-1133">Transmembrane helix</keyword>
<feature type="binding site" evidence="11">
    <location>
        <position position="193"/>
    </location>
    <ligand>
        <name>Fe cation</name>
        <dbReference type="ChEBI" id="CHEBI:24875"/>
        <label>2</label>
    </ligand>
</feature>
<name>A0A031JKN7_9SPHN</name>
<comment type="caution">
    <text evidence="13">The sequence shown here is derived from an EMBL/GenBank/DDBJ whole genome shotgun (WGS) entry which is preliminary data.</text>
</comment>
<evidence type="ECO:0000256" key="4">
    <source>
        <dbReference type="ARBA" id="ARBA00022692"/>
    </source>
</evidence>
<proteinExistence type="predicted"/>
<dbReference type="PIRSF" id="PIRSF005229">
    <property type="entry name" value="AOX"/>
    <property type="match status" value="1"/>
</dbReference>
<gene>
    <name evidence="13" type="ORF">BV97_04729</name>
</gene>
<feature type="binding site" evidence="11">
    <location>
        <position position="139"/>
    </location>
    <ligand>
        <name>Fe cation</name>
        <dbReference type="ChEBI" id="CHEBI:24875"/>
        <label>2</label>
    </ligand>
</feature>
<evidence type="ECO:0000256" key="6">
    <source>
        <dbReference type="ARBA" id="ARBA00022982"/>
    </source>
</evidence>
<sequence>MTAPFIDLGVHHKASGLSDKVALGFTKVLRWCADTFFAQRYGHRAVVLETVAAVPGMVGATINHLACLRRMCDDKGWIKTLMDEAENERMHLMTFIEISKPTWFERAVIIGVQWVFYVFFFALYLLSAKTAHRVVGYFEEEAVISYTHYLAEIDEGRSANVPAPEIAKRYWGLPEEATLRDVVLVVRADEAHHRDVNHGFANELGGLPVGAVAQCPPHAELVPNWKKAA</sequence>
<evidence type="ECO:0000256" key="9">
    <source>
        <dbReference type="ARBA" id="ARBA00023004"/>
    </source>
</evidence>
<dbReference type="GO" id="GO:0010230">
    <property type="term" value="P:alternative respiration"/>
    <property type="evidence" value="ECO:0007669"/>
    <property type="project" value="TreeGrafter"/>
</dbReference>
<evidence type="ECO:0000256" key="8">
    <source>
        <dbReference type="ARBA" id="ARBA00023002"/>
    </source>
</evidence>
<keyword evidence="4 12" id="KW-0812">Transmembrane</keyword>
<evidence type="ECO:0000256" key="2">
    <source>
        <dbReference type="ARBA" id="ARBA00022448"/>
    </source>
</evidence>
<dbReference type="Pfam" id="PF01786">
    <property type="entry name" value="AOX"/>
    <property type="match status" value="1"/>
</dbReference>
<feature type="binding site" evidence="11">
    <location>
        <position position="49"/>
    </location>
    <ligand>
        <name>Fe cation</name>
        <dbReference type="ChEBI" id="CHEBI:24875"/>
        <label>1</label>
    </ligand>
</feature>
<evidence type="ECO:0000256" key="10">
    <source>
        <dbReference type="ARBA" id="ARBA00023136"/>
    </source>
</evidence>
<accession>A0A031JKN7</accession>
<dbReference type="InterPro" id="IPR002680">
    <property type="entry name" value="AOX"/>
</dbReference>
<keyword evidence="10 12" id="KW-0472">Membrane</keyword>
<reference evidence="13 14" key="1">
    <citation type="submission" date="2014-03" db="EMBL/GenBank/DDBJ databases">
        <title>Whole genome sequence of Novosphingobium resinovorum KF1.</title>
        <authorList>
            <person name="Gan H.M."/>
            <person name="Gan H.Y."/>
            <person name="Chew T.H."/>
            <person name="Savka M.A."/>
        </authorList>
    </citation>
    <scope>NUCLEOTIDE SEQUENCE [LARGE SCALE GENOMIC DNA]</scope>
    <source>
        <strain evidence="13 14">KF1</strain>
    </source>
</reference>
<keyword evidence="2" id="KW-0813">Transport</keyword>
<evidence type="ECO:0000256" key="5">
    <source>
        <dbReference type="ARBA" id="ARBA00022723"/>
    </source>
</evidence>
<feature type="transmembrane region" description="Helical" evidence="12">
    <location>
        <begin position="107"/>
        <end position="126"/>
    </location>
</feature>
<evidence type="ECO:0000313" key="14">
    <source>
        <dbReference type="Proteomes" id="UP000024329"/>
    </source>
</evidence>
<evidence type="ECO:0000256" key="7">
    <source>
        <dbReference type="ARBA" id="ARBA00022989"/>
    </source>
</evidence>
<dbReference type="Gene3D" id="1.20.1260.140">
    <property type="entry name" value="Alternative oxidase"/>
    <property type="match status" value="1"/>
</dbReference>
<keyword evidence="9 11" id="KW-0408">Iron</keyword>
<dbReference type="PANTHER" id="PTHR31803">
    <property type="entry name" value="ALTERNATIVE OXIDASE"/>
    <property type="match status" value="1"/>
</dbReference>
<dbReference type="eggNOG" id="COG2941">
    <property type="taxonomic scope" value="Bacteria"/>
</dbReference>
<dbReference type="Proteomes" id="UP000024329">
    <property type="component" value="Unassembled WGS sequence"/>
</dbReference>
<dbReference type="CDD" id="cd01053">
    <property type="entry name" value="AOX"/>
    <property type="match status" value="1"/>
</dbReference>
<organism evidence="13 14">
    <name type="scientific">Novosphingobium resinovorum</name>
    <dbReference type="NCBI Taxonomy" id="158500"/>
    <lineage>
        <taxon>Bacteria</taxon>
        <taxon>Pseudomonadati</taxon>
        <taxon>Pseudomonadota</taxon>
        <taxon>Alphaproteobacteria</taxon>
        <taxon>Sphingomonadales</taxon>
        <taxon>Sphingomonadaceae</taxon>
        <taxon>Novosphingobium</taxon>
    </lineage>
</organism>